<dbReference type="PROSITE" id="PS51642">
    <property type="entry name" value="HEMOPEXIN_2"/>
    <property type="match status" value="1"/>
</dbReference>
<feature type="repeat" description="Hemopexin" evidence="1">
    <location>
        <begin position="61"/>
        <end position="114"/>
    </location>
</feature>
<dbReference type="Pfam" id="PF00045">
    <property type="entry name" value="Hemopexin"/>
    <property type="match status" value="1"/>
</dbReference>
<dbReference type="InterPro" id="IPR036375">
    <property type="entry name" value="Hemopexin-like_dom_sf"/>
</dbReference>
<dbReference type="EMBL" id="CAJHNH020005957">
    <property type="protein sequence ID" value="CAG5133145.1"/>
    <property type="molecule type" value="Genomic_DNA"/>
</dbReference>
<sequence length="135" mass="15147">MLEAKGFFFFFEVCTGVMVFTSTIINKALLNSYIHRALHYSEKDWAQKSVNTMASLSPDLPSTIDSAISGRYWGRNNQTYFFKGCNYWILDNGVASGPSNVDGPNSIDFDFPGLPCNIDAALNLNDTVYFFQNNN</sequence>
<dbReference type="InterPro" id="IPR018487">
    <property type="entry name" value="Hemopexin-like_repeat"/>
</dbReference>
<keyword evidence="3" id="KW-1185">Reference proteome</keyword>
<evidence type="ECO:0000313" key="2">
    <source>
        <dbReference type="EMBL" id="CAG5133145.1"/>
    </source>
</evidence>
<dbReference type="Gene3D" id="2.110.10.10">
    <property type="entry name" value="Hemopexin-like domain"/>
    <property type="match status" value="1"/>
</dbReference>
<protein>
    <submittedName>
        <fullName evidence="2">Uncharacterized protein</fullName>
    </submittedName>
</protein>
<evidence type="ECO:0000313" key="3">
    <source>
        <dbReference type="Proteomes" id="UP000678393"/>
    </source>
</evidence>
<dbReference type="Proteomes" id="UP000678393">
    <property type="component" value="Unassembled WGS sequence"/>
</dbReference>
<dbReference type="AlphaFoldDB" id="A0A8S3ZZW3"/>
<proteinExistence type="predicted"/>
<organism evidence="2 3">
    <name type="scientific">Candidula unifasciata</name>
    <dbReference type="NCBI Taxonomy" id="100452"/>
    <lineage>
        <taxon>Eukaryota</taxon>
        <taxon>Metazoa</taxon>
        <taxon>Spiralia</taxon>
        <taxon>Lophotrochozoa</taxon>
        <taxon>Mollusca</taxon>
        <taxon>Gastropoda</taxon>
        <taxon>Heterobranchia</taxon>
        <taxon>Euthyneura</taxon>
        <taxon>Panpulmonata</taxon>
        <taxon>Eupulmonata</taxon>
        <taxon>Stylommatophora</taxon>
        <taxon>Helicina</taxon>
        <taxon>Helicoidea</taxon>
        <taxon>Geomitridae</taxon>
        <taxon>Candidula</taxon>
    </lineage>
</organism>
<comment type="caution">
    <text evidence="2">The sequence shown here is derived from an EMBL/GenBank/DDBJ whole genome shotgun (WGS) entry which is preliminary data.</text>
</comment>
<gene>
    <name evidence="2" type="ORF">CUNI_LOCUS18703</name>
</gene>
<dbReference type="SMART" id="SM00120">
    <property type="entry name" value="HX"/>
    <property type="match status" value="1"/>
</dbReference>
<dbReference type="SUPFAM" id="SSF50923">
    <property type="entry name" value="Hemopexin-like domain"/>
    <property type="match status" value="1"/>
</dbReference>
<evidence type="ECO:0000256" key="1">
    <source>
        <dbReference type="PROSITE-ProRule" id="PRU01011"/>
    </source>
</evidence>
<feature type="non-terminal residue" evidence="2">
    <location>
        <position position="1"/>
    </location>
</feature>
<accession>A0A8S3ZZW3</accession>
<name>A0A8S3ZZW3_9EUPU</name>
<reference evidence="2" key="1">
    <citation type="submission" date="2021-04" db="EMBL/GenBank/DDBJ databases">
        <authorList>
            <consortium name="Molecular Ecology Group"/>
        </authorList>
    </citation>
    <scope>NUCLEOTIDE SEQUENCE</scope>
</reference>